<organism evidence="1 2">
    <name type="scientific">Puniceibacterium antarcticum</name>
    <dbReference type="NCBI Taxonomy" id="1206336"/>
    <lineage>
        <taxon>Bacteria</taxon>
        <taxon>Pseudomonadati</taxon>
        <taxon>Pseudomonadota</taxon>
        <taxon>Alphaproteobacteria</taxon>
        <taxon>Rhodobacterales</taxon>
        <taxon>Paracoccaceae</taxon>
        <taxon>Puniceibacterium</taxon>
    </lineage>
</organism>
<protein>
    <recommendedName>
        <fullName evidence="3">Lipoprotein</fullName>
    </recommendedName>
</protein>
<keyword evidence="2" id="KW-1185">Reference proteome</keyword>
<dbReference type="AlphaFoldDB" id="A0A2G8QZW7"/>
<comment type="caution">
    <text evidence="1">The sequence shown here is derived from an EMBL/GenBank/DDBJ whole genome shotgun (WGS) entry which is preliminary data.</text>
</comment>
<dbReference type="Proteomes" id="UP000231259">
    <property type="component" value="Unassembled WGS sequence"/>
</dbReference>
<accession>A0A2G8QZW7</accession>
<evidence type="ECO:0000313" key="2">
    <source>
        <dbReference type="Proteomes" id="UP000231259"/>
    </source>
</evidence>
<evidence type="ECO:0008006" key="3">
    <source>
        <dbReference type="Google" id="ProtNLM"/>
    </source>
</evidence>
<dbReference type="EMBL" id="AWWI01000180">
    <property type="protein sequence ID" value="PIL14840.1"/>
    <property type="molecule type" value="Genomic_DNA"/>
</dbReference>
<evidence type="ECO:0000313" key="1">
    <source>
        <dbReference type="EMBL" id="PIL14840.1"/>
    </source>
</evidence>
<dbReference type="RefSeq" id="WP_099913564.1">
    <property type="nucleotide sequence ID" value="NZ_AWWI01000180.1"/>
</dbReference>
<dbReference type="OrthoDB" id="7773807at2"/>
<gene>
    <name evidence="1" type="ORF">P775_26410</name>
</gene>
<reference evidence="1 2" key="1">
    <citation type="submission" date="2013-09" db="EMBL/GenBank/DDBJ databases">
        <title>Genome sequencing of Phaeobacter antarcticus sp. nov. SM1211.</title>
        <authorList>
            <person name="Zhang X.-Y."/>
            <person name="Liu C."/>
            <person name="Chen X.-L."/>
            <person name="Xie B.-B."/>
            <person name="Qin Q.-L."/>
            <person name="Rong J.-C."/>
            <person name="Zhang Y.-Z."/>
        </authorList>
    </citation>
    <scope>NUCLEOTIDE SEQUENCE [LARGE SCALE GENOMIC DNA]</scope>
    <source>
        <strain evidence="1 2">SM1211</strain>
    </source>
</reference>
<sequence>MFKPLMILTVSAVLLTSCSTVRDSRVNPMNWFGGARSQPVAVQNPDSTVNPLIPAERRFNLLGAKKAPPPYVGQPIATVSELLIERRAGGAIIRASGIADRQGPFDVRLVPVPDQPGTLSYTLSALQTNGPRDTNDWSRTVTAALWLTDQELAGVSTIRVIARSNEQTARR</sequence>
<dbReference type="PROSITE" id="PS51257">
    <property type="entry name" value="PROKAR_LIPOPROTEIN"/>
    <property type="match status" value="1"/>
</dbReference>
<name>A0A2G8QZW7_9RHOB</name>
<proteinExistence type="predicted"/>